<evidence type="ECO:0000259" key="3">
    <source>
        <dbReference type="PROSITE" id="PS50287"/>
    </source>
</evidence>
<evidence type="ECO:0000313" key="5">
    <source>
        <dbReference type="Proteomes" id="UP000192578"/>
    </source>
</evidence>
<evidence type="ECO:0000313" key="4">
    <source>
        <dbReference type="EMBL" id="OWA52574.1"/>
    </source>
</evidence>
<comment type="caution">
    <text evidence="1">Lacks conserved residue(s) required for the propagation of feature annotation.</text>
</comment>
<reference evidence="5" key="1">
    <citation type="submission" date="2017-01" db="EMBL/GenBank/DDBJ databases">
        <title>Comparative genomics of anhydrobiosis in the tardigrade Hypsibius dujardini.</title>
        <authorList>
            <person name="Yoshida Y."/>
            <person name="Koutsovoulos G."/>
            <person name="Laetsch D."/>
            <person name="Stevens L."/>
            <person name="Kumar S."/>
            <person name="Horikawa D."/>
            <person name="Ishino K."/>
            <person name="Komine S."/>
            <person name="Tomita M."/>
            <person name="Blaxter M."/>
            <person name="Arakawa K."/>
        </authorList>
    </citation>
    <scope>NUCLEOTIDE SEQUENCE [LARGE SCALE GENOMIC DNA]</scope>
    <source>
        <strain evidence="5">Z151</strain>
    </source>
</reference>
<gene>
    <name evidence="4" type="ORF">BV898_17025</name>
</gene>
<dbReference type="Proteomes" id="UP000192578">
    <property type="component" value="Unassembled WGS sequence"/>
</dbReference>
<keyword evidence="5" id="KW-1185">Reference proteome</keyword>
<dbReference type="GO" id="GO:0016020">
    <property type="term" value="C:membrane"/>
    <property type="evidence" value="ECO:0007669"/>
    <property type="project" value="InterPro"/>
</dbReference>
<evidence type="ECO:0000256" key="2">
    <source>
        <dbReference type="SAM" id="SignalP"/>
    </source>
</evidence>
<feature type="domain" description="SRCR" evidence="3">
    <location>
        <begin position="28"/>
        <end position="148"/>
    </location>
</feature>
<protein>
    <recommendedName>
        <fullName evidence="3">SRCR domain-containing protein</fullName>
    </recommendedName>
</protein>
<organism evidence="4 5">
    <name type="scientific">Hypsibius exemplaris</name>
    <name type="common">Freshwater tardigrade</name>
    <dbReference type="NCBI Taxonomy" id="2072580"/>
    <lineage>
        <taxon>Eukaryota</taxon>
        <taxon>Metazoa</taxon>
        <taxon>Ecdysozoa</taxon>
        <taxon>Tardigrada</taxon>
        <taxon>Eutardigrada</taxon>
        <taxon>Parachela</taxon>
        <taxon>Hypsibioidea</taxon>
        <taxon>Hypsibiidae</taxon>
        <taxon>Hypsibius</taxon>
    </lineage>
</organism>
<accession>A0A9X6NFZ0</accession>
<comment type="caution">
    <text evidence="4">The sequence shown here is derived from an EMBL/GenBank/DDBJ whole genome shotgun (WGS) entry which is preliminary data.</text>
</comment>
<proteinExistence type="predicted"/>
<name>A0A9X6NFZ0_HYPEX</name>
<dbReference type="AlphaFoldDB" id="A0A9X6NFZ0"/>
<feature type="chain" id="PRO_5041000070" description="SRCR domain-containing protein" evidence="2">
    <location>
        <begin position="24"/>
        <end position="409"/>
    </location>
</feature>
<evidence type="ECO:0000256" key="1">
    <source>
        <dbReference type="PROSITE-ProRule" id="PRU00196"/>
    </source>
</evidence>
<keyword evidence="2" id="KW-0732">Signal</keyword>
<sequence length="409" mass="44726">MKFPLSVYLWIVCLTFLFHKSDGEEALVRLLQAQDTSVPDSVRGMLEVRRTHTDPWRKVCGRLKATSPVIVAACKDLGYKRVHRVEVGGLPRLLGDLWAVYNVTICPVNPPPGFPEISSLAECGDPSPSSGVNDACNRQQRWIYLTCVEKAPPKTDDSIILCGGSGSDPNRKLPTGTDLTIMIKDGKNCDVRLSAKDSEAIVVTRTTNWITGLSCSGSASNGRLKFRTINALNGTVNRDEAFCSERTVKAARDTNLNPIEIGYAVPTSAVTVPEVFNISVTVRRPLTCSVNRMDIRVLKPDIGFQASGDIPEVTLVSKVSARVASCADEVPADVDSDVVQIQLSKCGLTAPVPEIGAEVQEEFESIVTYSHVIPQTNPDSAIEYVQKLKYSYRCRNTGWNFSSQIFTLT</sequence>
<dbReference type="InterPro" id="IPR001190">
    <property type="entry name" value="SRCR"/>
</dbReference>
<dbReference type="PROSITE" id="PS50287">
    <property type="entry name" value="SRCR_2"/>
    <property type="match status" value="1"/>
</dbReference>
<dbReference type="EMBL" id="MTYJ01000275">
    <property type="protein sequence ID" value="OWA52574.1"/>
    <property type="molecule type" value="Genomic_DNA"/>
</dbReference>
<feature type="signal peptide" evidence="2">
    <location>
        <begin position="1"/>
        <end position="23"/>
    </location>
</feature>